<gene>
    <name evidence="1" type="ORF">FHS18_002047</name>
</gene>
<proteinExistence type="predicted"/>
<evidence type="ECO:0000313" key="1">
    <source>
        <dbReference type="EMBL" id="MBB3109984.1"/>
    </source>
</evidence>
<dbReference type="Gene3D" id="3.30.1240.10">
    <property type="match status" value="1"/>
</dbReference>
<accession>A0A7W5AWA0</accession>
<sequence length="265" mass="28511">MALHYDMIALDVDGTLLTDAHQLTEETRAAVREAAKLGAEIVLCTGRGPINTLPVLEELGLSGTIITHNGAATVDAARKAVLHQYDLLPDELQRFIAYCREGGHHFDINTAFELMTESIGPSAEAMYSQFNVKPILGPFGSPLPQGLVKFTVFGTQDVMDEVENAWNSWSHGLNHIRSGDFFIDVQHPLASKSSALKQLADLRGVDPSRVMAIGNYYNDVGMLTFAGLGVAVANSPEAVKAAANVITSSNEENGVAQALRGYAWS</sequence>
<evidence type="ECO:0000313" key="2">
    <source>
        <dbReference type="Proteomes" id="UP000570361"/>
    </source>
</evidence>
<dbReference type="PANTHER" id="PTHR10000">
    <property type="entry name" value="PHOSPHOSERINE PHOSPHATASE"/>
    <property type="match status" value="1"/>
</dbReference>
<dbReference type="NCBIfam" id="TIGR01484">
    <property type="entry name" value="HAD-SF-IIB"/>
    <property type="match status" value="1"/>
</dbReference>
<dbReference type="InterPro" id="IPR006379">
    <property type="entry name" value="HAD-SF_hydro_IIB"/>
</dbReference>
<dbReference type="NCBIfam" id="TIGR00099">
    <property type="entry name" value="Cof-subfamily"/>
    <property type="match status" value="1"/>
</dbReference>
<reference evidence="1 2" key="1">
    <citation type="submission" date="2020-08" db="EMBL/GenBank/DDBJ databases">
        <title>Genomic Encyclopedia of Type Strains, Phase III (KMG-III): the genomes of soil and plant-associated and newly described type strains.</title>
        <authorList>
            <person name="Whitman W."/>
        </authorList>
    </citation>
    <scope>NUCLEOTIDE SEQUENCE [LARGE SCALE GENOMIC DNA]</scope>
    <source>
        <strain evidence="1 2">CECT 5862</strain>
    </source>
</reference>
<protein>
    <recommendedName>
        <fullName evidence="3">Hydrolase</fullName>
    </recommendedName>
</protein>
<dbReference type="SUPFAM" id="SSF56784">
    <property type="entry name" value="HAD-like"/>
    <property type="match status" value="1"/>
</dbReference>
<dbReference type="GO" id="GO:0000287">
    <property type="term" value="F:magnesium ion binding"/>
    <property type="evidence" value="ECO:0007669"/>
    <property type="project" value="TreeGrafter"/>
</dbReference>
<dbReference type="InterPro" id="IPR000150">
    <property type="entry name" value="Cof"/>
</dbReference>
<dbReference type="CDD" id="cd07516">
    <property type="entry name" value="HAD_Pase"/>
    <property type="match status" value="1"/>
</dbReference>
<dbReference type="InterPro" id="IPR023214">
    <property type="entry name" value="HAD_sf"/>
</dbReference>
<name>A0A7W5AWA0_9BACL</name>
<dbReference type="Pfam" id="PF08282">
    <property type="entry name" value="Hydrolase_3"/>
    <property type="match status" value="1"/>
</dbReference>
<keyword evidence="2" id="KW-1185">Reference proteome</keyword>
<dbReference type="GO" id="GO:0005829">
    <property type="term" value="C:cytosol"/>
    <property type="evidence" value="ECO:0007669"/>
    <property type="project" value="TreeGrafter"/>
</dbReference>
<dbReference type="Gene3D" id="3.40.50.1000">
    <property type="entry name" value="HAD superfamily/HAD-like"/>
    <property type="match status" value="1"/>
</dbReference>
<evidence type="ECO:0008006" key="3">
    <source>
        <dbReference type="Google" id="ProtNLM"/>
    </source>
</evidence>
<dbReference type="SFLD" id="SFLDS00003">
    <property type="entry name" value="Haloacid_Dehalogenase"/>
    <property type="match status" value="1"/>
</dbReference>
<dbReference type="Proteomes" id="UP000570361">
    <property type="component" value="Unassembled WGS sequence"/>
</dbReference>
<organism evidence="1 2">
    <name type="scientific">Paenibacillus phyllosphaerae</name>
    <dbReference type="NCBI Taxonomy" id="274593"/>
    <lineage>
        <taxon>Bacteria</taxon>
        <taxon>Bacillati</taxon>
        <taxon>Bacillota</taxon>
        <taxon>Bacilli</taxon>
        <taxon>Bacillales</taxon>
        <taxon>Paenibacillaceae</taxon>
        <taxon>Paenibacillus</taxon>
    </lineage>
</organism>
<comment type="caution">
    <text evidence="1">The sequence shown here is derived from an EMBL/GenBank/DDBJ whole genome shotgun (WGS) entry which is preliminary data.</text>
</comment>
<dbReference type="EMBL" id="JACHXK010000003">
    <property type="protein sequence ID" value="MBB3109984.1"/>
    <property type="molecule type" value="Genomic_DNA"/>
</dbReference>
<dbReference type="InterPro" id="IPR036412">
    <property type="entry name" value="HAD-like_sf"/>
</dbReference>
<dbReference type="AlphaFoldDB" id="A0A7W5AWA0"/>
<dbReference type="PANTHER" id="PTHR10000:SF8">
    <property type="entry name" value="HAD SUPERFAMILY HYDROLASE-LIKE, TYPE 3"/>
    <property type="match status" value="1"/>
</dbReference>
<dbReference type="GO" id="GO:0016791">
    <property type="term" value="F:phosphatase activity"/>
    <property type="evidence" value="ECO:0007669"/>
    <property type="project" value="UniProtKB-ARBA"/>
</dbReference>
<dbReference type="SFLD" id="SFLDG01140">
    <property type="entry name" value="C2.B:_Phosphomannomutase_and_P"/>
    <property type="match status" value="1"/>
</dbReference>
<dbReference type="RefSeq" id="WP_183599559.1">
    <property type="nucleotide sequence ID" value="NZ_JACHXK010000003.1"/>
</dbReference>